<feature type="binding site" evidence="9">
    <location>
        <begin position="21"/>
        <end position="28"/>
    </location>
    <ligand>
        <name>ATP</name>
        <dbReference type="ChEBI" id="CHEBI:30616"/>
    </ligand>
</feature>
<evidence type="ECO:0000259" key="11">
    <source>
        <dbReference type="Pfam" id="PF20259"/>
    </source>
</evidence>
<feature type="region of interest" description="Interaction with tRNA" evidence="9">
    <location>
        <begin position="365"/>
        <end position="366"/>
    </location>
</feature>
<dbReference type="FunFam" id="3.40.50.620:FF:000115">
    <property type="entry name" value="tRNA-specific 2-thiouridylase MnmA"/>
    <property type="match status" value="1"/>
</dbReference>
<dbReference type="InterPro" id="IPR023382">
    <property type="entry name" value="MnmA-like_central_sf"/>
</dbReference>
<evidence type="ECO:0000256" key="4">
    <source>
        <dbReference type="ARBA" id="ARBA00022741"/>
    </source>
</evidence>
<feature type="active site" description="Cysteine persulfide intermediate" evidence="9">
    <location>
        <position position="214"/>
    </location>
</feature>
<feature type="region of interest" description="Interaction with tRNA" evidence="9">
    <location>
        <begin position="164"/>
        <end position="166"/>
    </location>
</feature>
<sequence>MGLYPMNNFEIMENKKRVVIGLSGGVDSSVAAYLLKEQGYEVIGMFMKNWHDESVTISNECPWMEDSTDAMLVAEKLGIPFQAIDLSEEYRERIVDYMFAEYKAGRTPNPDILCNREIKFDIFLKAAQKLKADYVATGHYCQRDEIVKNDQPIYRLIAGADPNKDQSYFLCQLSQEQLSKALFPIGHLQKSEVRRIAKEQDLITADKKDSQGLCFIGKVRIPDFLQQQLKPKKGEILTVDATHKAYQNQKIPAGIDLNDLDQQSLDDICMPIEYTPEDGKKVGEHNGAHYYTVGQRKGLHVGGTGKPLFVISTNTKDNVIYTGLGEDHPGLNRFGLFVPKVDVHWIREDLRLNPGQSARYQTRIRYRQPLSGATLLMKNEGLYILFDQAQRGIASGQFVAWYQNDEAIGSGVIF</sequence>
<keyword evidence="13" id="KW-1185">Reference proteome</keyword>
<feature type="domain" description="tRNA-specific 2-thiouridylase MnmA-like C-terminal" evidence="10">
    <location>
        <begin position="342"/>
        <end position="413"/>
    </location>
</feature>
<dbReference type="Pfam" id="PF20259">
    <property type="entry name" value="tRNA_Me_trans_M"/>
    <property type="match status" value="1"/>
</dbReference>
<organism evidence="12 13">
    <name type="scientific">Mongoliibacter ruber</name>
    <dbReference type="NCBI Taxonomy" id="1750599"/>
    <lineage>
        <taxon>Bacteria</taxon>
        <taxon>Pseudomonadati</taxon>
        <taxon>Bacteroidota</taxon>
        <taxon>Cytophagia</taxon>
        <taxon>Cytophagales</taxon>
        <taxon>Cyclobacteriaceae</taxon>
        <taxon>Mongoliibacter</taxon>
    </lineage>
</organism>
<evidence type="ECO:0000256" key="8">
    <source>
        <dbReference type="ARBA" id="ARBA00051542"/>
    </source>
</evidence>
<evidence type="ECO:0000259" key="10">
    <source>
        <dbReference type="Pfam" id="PF20258"/>
    </source>
</evidence>
<dbReference type="GO" id="GO:0103016">
    <property type="term" value="F:tRNA-uridine 2-sulfurtransferase activity"/>
    <property type="evidence" value="ECO:0007669"/>
    <property type="project" value="UniProtKB-EC"/>
</dbReference>
<keyword evidence="4 9" id="KW-0547">Nucleotide-binding</keyword>
<feature type="binding site" evidence="9">
    <location>
        <position position="47"/>
    </location>
    <ligand>
        <name>ATP</name>
        <dbReference type="ChEBI" id="CHEBI:30616"/>
    </ligand>
</feature>
<evidence type="ECO:0000313" key="12">
    <source>
        <dbReference type="EMBL" id="PRY90792.1"/>
    </source>
</evidence>
<evidence type="ECO:0000313" key="13">
    <source>
        <dbReference type="Proteomes" id="UP000238157"/>
    </source>
</evidence>
<reference evidence="12 13" key="1">
    <citation type="submission" date="2018-03" db="EMBL/GenBank/DDBJ databases">
        <title>Genomic Encyclopedia of Archaeal and Bacterial Type Strains, Phase II (KMG-II): from individual species to whole genera.</title>
        <authorList>
            <person name="Goeker M."/>
        </authorList>
    </citation>
    <scope>NUCLEOTIDE SEQUENCE [LARGE SCALE GENOMIC DNA]</scope>
    <source>
        <strain evidence="12 13">DSM 27929</strain>
    </source>
</reference>
<dbReference type="EMBL" id="PVTR01000001">
    <property type="protein sequence ID" value="PRY90792.1"/>
    <property type="molecule type" value="Genomic_DNA"/>
</dbReference>
<dbReference type="PANTHER" id="PTHR11933:SF5">
    <property type="entry name" value="MITOCHONDRIAL TRNA-SPECIFIC 2-THIOURIDYLASE 1"/>
    <property type="match status" value="1"/>
</dbReference>
<comment type="caution">
    <text evidence="12">The sequence shown here is derived from an EMBL/GenBank/DDBJ whole genome shotgun (WGS) entry which is preliminary data.</text>
</comment>
<evidence type="ECO:0000256" key="7">
    <source>
        <dbReference type="ARBA" id="ARBA00023157"/>
    </source>
</evidence>
<comment type="subcellular location">
    <subcellularLocation>
        <location evidence="9">Cytoplasm</location>
    </subcellularLocation>
</comment>
<dbReference type="Pfam" id="PF20258">
    <property type="entry name" value="tRNA_Me_trans_C"/>
    <property type="match status" value="1"/>
</dbReference>
<dbReference type="InterPro" id="IPR046884">
    <property type="entry name" value="MnmA-like_central"/>
</dbReference>
<gene>
    <name evidence="9" type="primary">mnmA</name>
    <name evidence="12" type="ORF">CLW00_101458</name>
</gene>
<feature type="binding site" evidence="9">
    <location>
        <position position="138"/>
    </location>
    <ligand>
        <name>ATP</name>
        <dbReference type="ChEBI" id="CHEBI:30616"/>
    </ligand>
</feature>
<feature type="site" description="Interaction with tRNA" evidence="9">
    <location>
        <position position="397"/>
    </location>
</feature>
<protein>
    <recommendedName>
        <fullName evidence="9">tRNA-specific 2-thiouridylase MnmA</fullName>
        <ecNumber evidence="9">2.8.1.13</ecNumber>
    </recommendedName>
</protein>
<keyword evidence="5 9" id="KW-0067">ATP-binding</keyword>
<feature type="site" description="Interaction with tRNA" evidence="9">
    <location>
        <position position="139"/>
    </location>
</feature>
<evidence type="ECO:0000256" key="5">
    <source>
        <dbReference type="ARBA" id="ARBA00022840"/>
    </source>
</evidence>
<comment type="caution">
    <text evidence="9">Lacks conserved residue(s) required for the propagation of feature annotation.</text>
</comment>
<dbReference type="Proteomes" id="UP000238157">
    <property type="component" value="Unassembled WGS sequence"/>
</dbReference>
<dbReference type="NCBIfam" id="NF001138">
    <property type="entry name" value="PRK00143.1"/>
    <property type="match status" value="1"/>
</dbReference>
<keyword evidence="9" id="KW-0963">Cytoplasm</keyword>
<dbReference type="InterPro" id="IPR046885">
    <property type="entry name" value="MnmA-like_C"/>
</dbReference>
<feature type="region of interest" description="Interaction with target base in tRNA" evidence="9">
    <location>
        <begin position="109"/>
        <end position="111"/>
    </location>
</feature>
<comment type="similarity">
    <text evidence="9">Belongs to the MnmA/TRMU family.</text>
</comment>
<evidence type="ECO:0000256" key="6">
    <source>
        <dbReference type="ARBA" id="ARBA00022884"/>
    </source>
</evidence>
<evidence type="ECO:0000256" key="9">
    <source>
        <dbReference type="HAMAP-Rule" id="MF_00144"/>
    </source>
</evidence>
<name>A0A2T0WVS6_9BACT</name>
<keyword evidence="7" id="KW-1015">Disulfide bond</keyword>
<dbReference type="PANTHER" id="PTHR11933">
    <property type="entry name" value="TRNA 5-METHYLAMINOMETHYL-2-THIOURIDYLATE -METHYLTRANSFERASE"/>
    <property type="match status" value="1"/>
</dbReference>
<keyword evidence="1 9" id="KW-0820">tRNA-binding</keyword>
<dbReference type="GO" id="GO:0002143">
    <property type="term" value="P:tRNA wobble position uridine thiolation"/>
    <property type="evidence" value="ECO:0007669"/>
    <property type="project" value="TreeGrafter"/>
</dbReference>
<dbReference type="EC" id="2.8.1.13" evidence="9"/>
<evidence type="ECO:0000256" key="2">
    <source>
        <dbReference type="ARBA" id="ARBA00022679"/>
    </source>
</evidence>
<evidence type="ECO:0000256" key="1">
    <source>
        <dbReference type="ARBA" id="ARBA00022555"/>
    </source>
</evidence>
<dbReference type="SUPFAM" id="SSF52402">
    <property type="entry name" value="Adenine nucleotide alpha hydrolases-like"/>
    <property type="match status" value="1"/>
</dbReference>
<proteinExistence type="inferred from homology"/>
<dbReference type="Gene3D" id="2.30.30.280">
    <property type="entry name" value="Adenine nucleotide alpha hydrolases-like domains"/>
    <property type="match status" value="1"/>
</dbReference>
<keyword evidence="6 9" id="KW-0694">RNA-binding</keyword>
<dbReference type="HAMAP" id="MF_00144">
    <property type="entry name" value="tRNA_thiouridyl_MnmA"/>
    <property type="match status" value="1"/>
</dbReference>
<dbReference type="GO" id="GO:0000049">
    <property type="term" value="F:tRNA binding"/>
    <property type="evidence" value="ECO:0007669"/>
    <property type="project" value="UniProtKB-KW"/>
</dbReference>
<comment type="catalytic activity">
    <reaction evidence="8 9">
        <text>S-sulfanyl-L-cysteinyl-[protein] + uridine(34) in tRNA + AH2 + ATP = 2-thiouridine(34) in tRNA + L-cysteinyl-[protein] + A + AMP + diphosphate + H(+)</text>
        <dbReference type="Rhea" id="RHEA:47032"/>
        <dbReference type="Rhea" id="RHEA-COMP:10131"/>
        <dbReference type="Rhea" id="RHEA-COMP:11726"/>
        <dbReference type="Rhea" id="RHEA-COMP:11727"/>
        <dbReference type="Rhea" id="RHEA-COMP:11728"/>
        <dbReference type="ChEBI" id="CHEBI:13193"/>
        <dbReference type="ChEBI" id="CHEBI:15378"/>
        <dbReference type="ChEBI" id="CHEBI:17499"/>
        <dbReference type="ChEBI" id="CHEBI:29950"/>
        <dbReference type="ChEBI" id="CHEBI:30616"/>
        <dbReference type="ChEBI" id="CHEBI:33019"/>
        <dbReference type="ChEBI" id="CHEBI:61963"/>
        <dbReference type="ChEBI" id="CHEBI:65315"/>
        <dbReference type="ChEBI" id="CHEBI:87170"/>
        <dbReference type="ChEBI" id="CHEBI:456215"/>
        <dbReference type="EC" id="2.8.1.13"/>
    </reaction>
</comment>
<dbReference type="Pfam" id="PF03054">
    <property type="entry name" value="tRNA_Me_trans"/>
    <property type="match status" value="1"/>
</dbReference>
<keyword evidence="2 9" id="KW-0808">Transferase</keyword>
<dbReference type="CDD" id="cd01998">
    <property type="entry name" value="MnmA_TRMU-like"/>
    <property type="match status" value="1"/>
</dbReference>
<dbReference type="GO" id="GO:0005524">
    <property type="term" value="F:ATP binding"/>
    <property type="evidence" value="ECO:0007669"/>
    <property type="project" value="UniProtKB-KW"/>
</dbReference>
<dbReference type="Gene3D" id="2.40.30.10">
    <property type="entry name" value="Translation factors"/>
    <property type="match status" value="1"/>
</dbReference>
<dbReference type="Gene3D" id="3.40.50.620">
    <property type="entry name" value="HUPs"/>
    <property type="match status" value="1"/>
</dbReference>
<accession>A0A2T0WVS6</accession>
<dbReference type="InterPro" id="IPR004506">
    <property type="entry name" value="MnmA-like"/>
</dbReference>
<feature type="domain" description="tRNA-specific 2-thiouridylase MnmA-like central" evidence="11">
    <location>
        <begin position="276"/>
        <end position="322"/>
    </location>
</feature>
<comment type="function">
    <text evidence="9">Catalyzes the 2-thiolation of uridine at the wobble position (U34) of tRNA, leading to the formation of s(2)U34.</text>
</comment>
<dbReference type="GO" id="GO:0005737">
    <property type="term" value="C:cytoplasm"/>
    <property type="evidence" value="ECO:0007669"/>
    <property type="project" value="UniProtKB-SubCell"/>
</dbReference>
<dbReference type="AlphaFoldDB" id="A0A2T0WVS6"/>
<evidence type="ECO:0000256" key="3">
    <source>
        <dbReference type="ARBA" id="ARBA00022694"/>
    </source>
</evidence>
<feature type="active site" description="Nucleophile" evidence="9">
    <location>
        <position position="114"/>
    </location>
</feature>
<dbReference type="InterPro" id="IPR014729">
    <property type="entry name" value="Rossmann-like_a/b/a_fold"/>
</dbReference>
<keyword evidence="3 9" id="KW-0819">tRNA processing</keyword>
<dbReference type="NCBIfam" id="TIGR00420">
    <property type="entry name" value="trmU"/>
    <property type="match status" value="1"/>
</dbReference>